<dbReference type="Pfam" id="PF00884">
    <property type="entry name" value="Sulfatase"/>
    <property type="match status" value="1"/>
</dbReference>
<evidence type="ECO:0000313" key="4">
    <source>
        <dbReference type="Proteomes" id="UP000315017"/>
    </source>
</evidence>
<dbReference type="Gene3D" id="3.40.720.10">
    <property type="entry name" value="Alkaline Phosphatase, subunit A"/>
    <property type="match status" value="1"/>
</dbReference>
<feature type="chain" id="PRO_5021988616" evidence="1">
    <location>
        <begin position="23"/>
        <end position="490"/>
    </location>
</feature>
<dbReference type="InterPro" id="IPR000917">
    <property type="entry name" value="Sulfatase_N"/>
</dbReference>
<keyword evidence="1" id="KW-0732">Signal</keyword>
<proteinExistence type="predicted"/>
<accession>A0A517YFM8</accession>
<reference evidence="3 4" key="1">
    <citation type="submission" date="2019-02" db="EMBL/GenBank/DDBJ databases">
        <title>Deep-cultivation of Planctomycetes and their phenomic and genomic characterization uncovers novel biology.</title>
        <authorList>
            <person name="Wiegand S."/>
            <person name="Jogler M."/>
            <person name="Boedeker C."/>
            <person name="Pinto D."/>
            <person name="Vollmers J."/>
            <person name="Rivas-Marin E."/>
            <person name="Kohn T."/>
            <person name="Peeters S.H."/>
            <person name="Heuer A."/>
            <person name="Rast P."/>
            <person name="Oberbeckmann S."/>
            <person name="Bunk B."/>
            <person name="Jeske O."/>
            <person name="Meyerdierks A."/>
            <person name="Storesund J.E."/>
            <person name="Kallscheuer N."/>
            <person name="Luecker S."/>
            <person name="Lage O.M."/>
            <person name="Pohl T."/>
            <person name="Merkel B.J."/>
            <person name="Hornburger P."/>
            <person name="Mueller R.-W."/>
            <person name="Bruemmer F."/>
            <person name="Labrenz M."/>
            <person name="Spormann A.M."/>
            <person name="Op den Camp H."/>
            <person name="Overmann J."/>
            <person name="Amann R."/>
            <person name="Jetten M.S.M."/>
            <person name="Mascher T."/>
            <person name="Medema M.H."/>
            <person name="Devos D.P."/>
            <person name="Kaster A.-K."/>
            <person name="Ovreas L."/>
            <person name="Rohde M."/>
            <person name="Galperin M.Y."/>
            <person name="Jogler C."/>
        </authorList>
    </citation>
    <scope>NUCLEOTIDE SEQUENCE [LARGE SCALE GENOMIC DNA]</scope>
    <source>
        <strain evidence="3 4">ETA_A8</strain>
    </source>
</reference>
<dbReference type="Proteomes" id="UP000315017">
    <property type="component" value="Chromosome"/>
</dbReference>
<feature type="signal peptide" evidence="1">
    <location>
        <begin position="1"/>
        <end position="22"/>
    </location>
</feature>
<dbReference type="RefSeq" id="WP_145092275.1">
    <property type="nucleotide sequence ID" value="NZ_CP036274.1"/>
</dbReference>
<dbReference type="PANTHER" id="PTHR43751">
    <property type="entry name" value="SULFATASE"/>
    <property type="match status" value="1"/>
</dbReference>
<dbReference type="OrthoDB" id="9762324at2"/>
<dbReference type="EMBL" id="CP036274">
    <property type="protein sequence ID" value="QDU29035.1"/>
    <property type="molecule type" value="Genomic_DNA"/>
</dbReference>
<keyword evidence="3" id="KW-0378">Hydrolase</keyword>
<evidence type="ECO:0000313" key="3">
    <source>
        <dbReference type="EMBL" id="QDU29035.1"/>
    </source>
</evidence>
<dbReference type="SUPFAM" id="SSF53649">
    <property type="entry name" value="Alkaline phosphatase-like"/>
    <property type="match status" value="1"/>
</dbReference>
<dbReference type="EC" id="3.1.6.1" evidence="3"/>
<name>A0A517YFM8_9BACT</name>
<organism evidence="3 4">
    <name type="scientific">Anatilimnocola aggregata</name>
    <dbReference type="NCBI Taxonomy" id="2528021"/>
    <lineage>
        <taxon>Bacteria</taxon>
        <taxon>Pseudomonadati</taxon>
        <taxon>Planctomycetota</taxon>
        <taxon>Planctomycetia</taxon>
        <taxon>Pirellulales</taxon>
        <taxon>Pirellulaceae</taxon>
        <taxon>Anatilimnocola</taxon>
    </lineage>
</organism>
<feature type="domain" description="Sulfatase N-terminal" evidence="2">
    <location>
        <begin position="27"/>
        <end position="314"/>
    </location>
</feature>
<gene>
    <name evidence="3" type="ORF">ETAA8_41420</name>
</gene>
<evidence type="ECO:0000256" key="1">
    <source>
        <dbReference type="SAM" id="SignalP"/>
    </source>
</evidence>
<dbReference type="CDD" id="cd16027">
    <property type="entry name" value="SGSH"/>
    <property type="match status" value="1"/>
</dbReference>
<protein>
    <submittedName>
        <fullName evidence="3">Arylsulfatase</fullName>
        <ecNumber evidence="3">3.1.6.1</ecNumber>
    </submittedName>
</protein>
<evidence type="ECO:0000259" key="2">
    <source>
        <dbReference type="Pfam" id="PF00884"/>
    </source>
</evidence>
<dbReference type="InterPro" id="IPR052701">
    <property type="entry name" value="GAG_Ulvan_Degrading_Sulfatases"/>
</dbReference>
<dbReference type="InterPro" id="IPR017850">
    <property type="entry name" value="Alkaline_phosphatase_core_sf"/>
</dbReference>
<sequence length="490" mass="53663" precursor="true">MRQNLCLIFVALIAIGSGGASAETKRPNILLLLSDDHSYPYLSTYGSPNVKTPVLDQLAAEGMKFHRFFTGAPQCVPSRATLMTGRSAVAARMTRFSSPLPRDEVTLPELLREKGGYFTGVCGRNFHLDGSARTGAAVAQVFETHNLKTFKDRVDYLNTCSDADVAAKVTEFLDQKPADKPFFLWANFSDPHHVWNAPARFRPDTATLVLPTHWPDLPGLREQLADYFAEINRLDETVAGVLDVLKTRGQMDNTIIVFCGDNGAALPHGKGSLYDPGSNVPFFVRWPGAVKAGGESRALISAEDLAPTLLAAAGLDPGIKMSGRSFLPLLKSERYEPRKHVFIERGPHGSAPVAVNMTNAGYDLGRAVRSDRYKFIYNCTPWLPYSPVDSAGGSGWKEMQAANTAGKLPAGLRATYFTVPRPVYELYDLQADPSELQNLSGKPEVAAIERELREALAEKMILDFDYLPLPALFDGDDQPAKKGTRQRSGK</sequence>
<dbReference type="GO" id="GO:0004065">
    <property type="term" value="F:arylsulfatase activity"/>
    <property type="evidence" value="ECO:0007669"/>
    <property type="project" value="UniProtKB-EC"/>
</dbReference>
<keyword evidence="4" id="KW-1185">Reference proteome</keyword>
<dbReference type="PANTHER" id="PTHR43751:SF1">
    <property type="entry name" value="SULFATASE ATSG-RELATED"/>
    <property type="match status" value="1"/>
</dbReference>
<dbReference type="AlphaFoldDB" id="A0A517YFM8"/>
<dbReference type="KEGG" id="aagg:ETAA8_41420"/>